<keyword evidence="1" id="KW-1133">Transmembrane helix</keyword>
<accession>A0A854QQ91</accession>
<dbReference type="OrthoDB" id="541052at2759"/>
<evidence type="ECO:0000256" key="1">
    <source>
        <dbReference type="SAM" id="Phobius"/>
    </source>
</evidence>
<proteinExistence type="predicted"/>
<protein>
    <recommendedName>
        <fullName evidence="2">Glycosyl transferase CAP10 domain-containing protein</fullName>
    </recommendedName>
</protein>
<dbReference type="Proteomes" id="UP000199727">
    <property type="component" value="Unassembled WGS sequence"/>
</dbReference>
<dbReference type="InterPro" id="IPR006598">
    <property type="entry name" value="CAP10"/>
</dbReference>
<dbReference type="AlphaFoldDB" id="A0A854QQ91"/>
<gene>
    <name evidence="3" type="ORF">C361_01121</name>
</gene>
<keyword evidence="1" id="KW-0812">Transmembrane</keyword>
<evidence type="ECO:0000313" key="3">
    <source>
        <dbReference type="EMBL" id="OXG27319.1"/>
    </source>
</evidence>
<organism evidence="3 4">
    <name type="scientific">Cryptococcus neoformans Tu259-1</name>
    <dbReference type="NCBI Taxonomy" id="1230072"/>
    <lineage>
        <taxon>Eukaryota</taxon>
        <taxon>Fungi</taxon>
        <taxon>Dikarya</taxon>
        <taxon>Basidiomycota</taxon>
        <taxon>Agaricomycotina</taxon>
        <taxon>Tremellomycetes</taxon>
        <taxon>Tremellales</taxon>
        <taxon>Cryptococcaceae</taxon>
        <taxon>Cryptococcus</taxon>
        <taxon>Cryptococcus neoformans species complex</taxon>
    </lineage>
</organism>
<keyword evidence="1" id="KW-0472">Membrane</keyword>
<name>A0A854QQ91_CRYNE</name>
<feature type="domain" description="Glycosyl transferase CAP10" evidence="2">
    <location>
        <begin position="355"/>
        <end position="629"/>
    </location>
</feature>
<feature type="transmembrane region" description="Helical" evidence="1">
    <location>
        <begin position="7"/>
        <end position="24"/>
    </location>
</feature>
<dbReference type="InterPro" id="IPR051091">
    <property type="entry name" value="O-Glucosyltr/Glycosyltrsf_90"/>
</dbReference>
<dbReference type="SMART" id="SM00672">
    <property type="entry name" value="CAP10"/>
    <property type="match status" value="1"/>
</dbReference>
<dbReference type="Pfam" id="PF05686">
    <property type="entry name" value="Glyco_transf_90"/>
    <property type="match status" value="1"/>
</dbReference>
<dbReference type="EMBL" id="AMKT01000020">
    <property type="protein sequence ID" value="OXG27319.1"/>
    <property type="molecule type" value="Genomic_DNA"/>
</dbReference>
<dbReference type="PANTHER" id="PTHR12203:SF118">
    <property type="entry name" value="BETA-1,2-XYLOSYLTRANSFERASE 1"/>
    <property type="match status" value="1"/>
</dbReference>
<reference evidence="3 4" key="1">
    <citation type="submission" date="2017-06" db="EMBL/GenBank/DDBJ databases">
        <title>Global population genomics of the pathogenic fungus Cryptococcus neoformans var. grubii.</title>
        <authorList>
            <person name="Cuomo C."/>
            <person name="Litvintseva A."/>
            <person name="Chen Y."/>
            <person name="Young S."/>
            <person name="Zeng Q."/>
            <person name="Chapman S."/>
            <person name="Gujja S."/>
            <person name="Saif S."/>
            <person name="Birren B."/>
        </authorList>
    </citation>
    <scope>NUCLEOTIDE SEQUENCE [LARGE SCALE GENOMIC DNA]</scope>
    <source>
        <strain evidence="3 4">Tu259-1</strain>
    </source>
</reference>
<evidence type="ECO:0000259" key="2">
    <source>
        <dbReference type="SMART" id="SM00672"/>
    </source>
</evidence>
<sequence length="637" mass="72872">MARYLRIYIAVAAIALLAAAHYLLQPFSLTRHRRATASSRTQSYSSSPGVFDEEDGQLIDSSGLVVDEKGLVSYSQDNATGHPIEMLIERGRKLAEEMDSKIASVTSVKDSVMDYVTAFGMGPPRGFEAWYAYTQSVPAPHPPPLPSLIPLAHRPVLPFLSHPAALLRERVEKLRETDEFIFTLTFVPDGQGDRGTACKTNEEWHAEDWRVRDNGRVLVRGAAAWSWRCNNTLTLLLPLLPLMPEEMFIQTPPVELAFSVDDGPRGMIHNTFRERSEALARAGRLWPESQLQQAEQVMRWTYGWSWSCPENTPLKDRGSDLVLNDLIDDLSAESQYGEESKTFIADFDKSVDYCMNPDLMNLHHVLLSERHRAAVRLVPTLVTCRTKWNSDLVGVPLDGVFETVKFIPWEEKKNSKAFWRGTATGLFHDKFSAWRQSQRERLHWFGTNTTGTVPLLLPDGSIKDWDRANLVDKWLDVGLSGGPTQCNVEDGTCAVMAEEIDFKDRVNKQESLKYKYMIDVDGNGWSSRFRRLLQGNNVVFKSTLYPEWFHDMLIPWYHYVPTKLDYSDIFDTLAFFQGSPDGRIPGRDDLAKEIAAHAYEFVQERWREEDMRSFMYLLLLEYWRLMSDDRKATSYQG</sequence>
<evidence type="ECO:0000313" key="4">
    <source>
        <dbReference type="Proteomes" id="UP000199727"/>
    </source>
</evidence>
<dbReference type="PANTHER" id="PTHR12203">
    <property type="entry name" value="KDEL LYS-ASP-GLU-LEU CONTAINING - RELATED"/>
    <property type="match status" value="1"/>
</dbReference>
<comment type="caution">
    <text evidence="3">The sequence shown here is derived from an EMBL/GenBank/DDBJ whole genome shotgun (WGS) entry which is preliminary data.</text>
</comment>